<dbReference type="OrthoDB" id="269227at2759"/>
<feature type="active site" description="Proton acceptor" evidence="5">
    <location>
        <position position="683"/>
    </location>
</feature>
<comment type="similarity">
    <text evidence="1">Belongs to the GMC oxidoreductase family.</text>
</comment>
<keyword evidence="2" id="KW-0285">Flavoprotein</keyword>
<dbReference type="Pfam" id="PF05199">
    <property type="entry name" value="GMC_oxred_C"/>
    <property type="match status" value="1"/>
</dbReference>
<evidence type="ECO:0000259" key="6">
    <source>
        <dbReference type="PROSITE" id="PS50206"/>
    </source>
</evidence>
<evidence type="ECO:0000256" key="3">
    <source>
        <dbReference type="ARBA" id="ARBA00022827"/>
    </source>
</evidence>
<dbReference type="PROSITE" id="PS50206">
    <property type="entry name" value="RHODANESE_3"/>
    <property type="match status" value="1"/>
</dbReference>
<evidence type="ECO:0000313" key="7">
    <source>
        <dbReference type="EMBL" id="OAX81157.1"/>
    </source>
</evidence>
<dbReference type="InterPro" id="IPR001763">
    <property type="entry name" value="Rhodanese-like_dom"/>
</dbReference>
<dbReference type="Gene3D" id="3.50.50.60">
    <property type="entry name" value="FAD/NAD(P)-binding domain"/>
    <property type="match status" value="2"/>
</dbReference>
<protein>
    <recommendedName>
        <fullName evidence="6">Rhodanese domain-containing protein</fullName>
    </recommendedName>
</protein>
<dbReference type="EMBL" id="LGUA01000535">
    <property type="protein sequence ID" value="OAX81157.1"/>
    <property type="molecule type" value="Genomic_DNA"/>
</dbReference>
<dbReference type="PANTHER" id="PTHR46056:SF12">
    <property type="entry name" value="LONG-CHAIN-ALCOHOL OXIDASE"/>
    <property type="match status" value="1"/>
</dbReference>
<evidence type="ECO:0000256" key="2">
    <source>
        <dbReference type="ARBA" id="ARBA00022630"/>
    </source>
</evidence>
<gene>
    <name evidence="7" type="ORF">ACJ72_04507</name>
</gene>
<dbReference type="SUPFAM" id="SSF51905">
    <property type="entry name" value="FAD/NAD(P)-binding domain"/>
    <property type="match status" value="1"/>
</dbReference>
<name>A0A1B7NX16_9EURO</name>
<reference evidence="7 8" key="1">
    <citation type="submission" date="2015-07" db="EMBL/GenBank/DDBJ databases">
        <title>Emmonsia species relationships and genome sequence.</title>
        <authorList>
            <person name="Cuomo C.A."/>
            <person name="Schwartz I.S."/>
            <person name="Kenyon C."/>
            <person name="de Hoog G.S."/>
            <person name="Govender N.P."/>
            <person name="Botha A."/>
            <person name="Moreno L."/>
            <person name="de Vries M."/>
            <person name="Munoz J.F."/>
            <person name="Stielow J.B."/>
        </authorList>
    </citation>
    <scope>NUCLEOTIDE SEQUENCE [LARGE SCALE GENOMIC DNA]</scope>
    <source>
        <strain evidence="7 8">CBS 136260</strain>
    </source>
</reference>
<dbReference type="InterPro" id="IPR036188">
    <property type="entry name" value="FAD/NAD-bd_sf"/>
</dbReference>
<evidence type="ECO:0000256" key="5">
    <source>
        <dbReference type="PIRSR" id="PIRSR028937-1"/>
    </source>
</evidence>
<comment type="caution">
    <text evidence="7">The sequence shown here is derived from an EMBL/GenBank/DDBJ whole genome shotgun (WGS) entry which is preliminary data.</text>
</comment>
<dbReference type="Pfam" id="PF00890">
    <property type="entry name" value="FAD_binding_2"/>
    <property type="match status" value="1"/>
</dbReference>
<dbReference type="Pfam" id="PF00732">
    <property type="entry name" value="GMC_oxred_N"/>
    <property type="match status" value="1"/>
</dbReference>
<organism evidence="7 8">
    <name type="scientific">Emergomyces africanus</name>
    <dbReference type="NCBI Taxonomy" id="1955775"/>
    <lineage>
        <taxon>Eukaryota</taxon>
        <taxon>Fungi</taxon>
        <taxon>Dikarya</taxon>
        <taxon>Ascomycota</taxon>
        <taxon>Pezizomycotina</taxon>
        <taxon>Eurotiomycetes</taxon>
        <taxon>Eurotiomycetidae</taxon>
        <taxon>Onygenales</taxon>
        <taxon>Ajellomycetaceae</taxon>
        <taxon>Emergomyces</taxon>
    </lineage>
</organism>
<evidence type="ECO:0000256" key="4">
    <source>
        <dbReference type="ARBA" id="ARBA00023002"/>
    </source>
</evidence>
<dbReference type="InterPro" id="IPR000172">
    <property type="entry name" value="GMC_OxRdtase_N"/>
</dbReference>
<keyword evidence="4" id="KW-0560">Oxidoreductase</keyword>
<accession>A0A1B7NX16</accession>
<dbReference type="InterPro" id="IPR003953">
    <property type="entry name" value="FAD-dep_OxRdtase_2_FAD-bd"/>
</dbReference>
<dbReference type="STRING" id="1658172.A0A1B7NX16"/>
<proteinExistence type="inferred from homology"/>
<dbReference type="PANTHER" id="PTHR46056">
    <property type="entry name" value="LONG-CHAIN-ALCOHOL OXIDASE"/>
    <property type="match status" value="1"/>
</dbReference>
<feature type="domain" description="Rhodanese" evidence="6">
    <location>
        <begin position="226"/>
        <end position="267"/>
    </location>
</feature>
<dbReference type="AlphaFoldDB" id="A0A1B7NX16"/>
<dbReference type="GO" id="GO:0016020">
    <property type="term" value="C:membrane"/>
    <property type="evidence" value="ECO:0007669"/>
    <property type="project" value="UniProtKB-SubCell"/>
</dbReference>
<dbReference type="PRINTS" id="PR00411">
    <property type="entry name" value="PNDRDTASEI"/>
</dbReference>
<dbReference type="GO" id="GO:0046577">
    <property type="term" value="F:long-chain-alcohol oxidase activity"/>
    <property type="evidence" value="ECO:0007669"/>
    <property type="project" value="UniProtKB-EC"/>
</dbReference>
<keyword evidence="3" id="KW-0274">FAD</keyword>
<sequence>MTSSLSSTPIEILDSPLAPAPAANSVLTPIQWKTLMALADTVIPSIRPKGAGGCPSDCLINDAEFALAALHLKSINGAPAHSDIAVRFLAENASSVPEFKESLCRVLGQQIPHEARRGISVILNALNSRPVALALTGYAAPIQCQPYHVREAIFRGWATSVLPPMRSLYRSLITLFHKAWIPLSPTLPAIIGFPRVPINFTPAEGYPYEFLQIPPGDNTETIETDVVIIGSGCGASVAAKNLAESGHSVIVLEKSYYWSEKHFPMTMKEGALHLFENGGANVSDDGSIAVLSGSTWGGGGTVNWSASLQTQNYVRQEWAKKGMPFFTSTEFQKSLDRVCNRMGVNTEHVKHNNANRILLEGARKLGYAAKTVPQNTGNQEHSCGHCTLGCGSCGKKGPQVTFLADAARAGAQFIEGFHAERILFREGSAGNCLANGVEGTWTSRDINHGVSGEPVIKRKVVIKAKKIVVSCGSLQTPLLLLRSGLKNPQIGRNLYLHPVILLSAVFREEMTPWEGGILTSVVNEFENIDGHGHGAKIETVTTIPSIFLPVFPWTDGCNYKRFVSNLRNTAGFITLTRERYGGRVYPDPVDGRCRISYTPSHFDRKNMMEAVIGAAKIAYVCGAQEIHTTSREVPSFIRPEPSATESCGPAAGVNHAAFQAWIKKVRHTYSPLAPERTLFASAHQMGTCRMGTSPKTSVVDPSGKVWGTDGLYIADASVFPSASGVNPMVTNLAISDFTSHNISKVLSTERAPSGPRL</sequence>
<keyword evidence="8" id="KW-1185">Reference proteome</keyword>
<evidence type="ECO:0000313" key="8">
    <source>
        <dbReference type="Proteomes" id="UP000091918"/>
    </source>
</evidence>
<dbReference type="GO" id="GO:0050660">
    <property type="term" value="F:flavin adenine dinucleotide binding"/>
    <property type="evidence" value="ECO:0007669"/>
    <property type="project" value="InterPro"/>
</dbReference>
<evidence type="ECO:0000256" key="1">
    <source>
        <dbReference type="ARBA" id="ARBA00010790"/>
    </source>
</evidence>
<dbReference type="InterPro" id="IPR007867">
    <property type="entry name" value="GMC_OxRtase_C"/>
</dbReference>
<dbReference type="Proteomes" id="UP000091918">
    <property type="component" value="Unassembled WGS sequence"/>
</dbReference>